<dbReference type="InterPro" id="IPR000522">
    <property type="entry name" value="ABC_transptr_permease_BtuC"/>
</dbReference>
<dbReference type="Gene3D" id="1.10.3470.10">
    <property type="entry name" value="ABC transporter involved in vitamin B12 uptake, BtuC"/>
    <property type="match status" value="1"/>
</dbReference>
<keyword evidence="4" id="KW-1003">Cell membrane</keyword>
<feature type="transmembrane region" description="Helical" evidence="8">
    <location>
        <begin position="131"/>
        <end position="150"/>
    </location>
</feature>
<feature type="transmembrane region" description="Helical" evidence="8">
    <location>
        <begin position="289"/>
        <end position="306"/>
    </location>
</feature>
<evidence type="ECO:0000256" key="5">
    <source>
        <dbReference type="ARBA" id="ARBA00022692"/>
    </source>
</evidence>
<feature type="transmembrane region" description="Helical" evidence="8">
    <location>
        <begin position="106"/>
        <end position="125"/>
    </location>
</feature>
<sequence>MTVTANLAPAPARATSVARRDPRVVIGGMAVLAVVASVASLAIGATPIPLSDVLSALVGDTSTDAARIVVDFQLPRVLLCWLVGIGLAVSGGIMQGVVRNPLAAPDIIGVTKGAGVAGMLLTLLVPTASAALVPPVAFAGGLLGAALVYVFAYRQGASPVRLALVGIAVSAVFEAVIRFLLTKYPLDVNSSLIWLTGSLFGRGMTSVALAAPWILVLVPVVLVVARRIDVLGLGDDMAAGLGEPVERSRRLLLLLGVALASACVAVSGTVGFVGLIAPHIARRLVGGKNLTSLCAAGMVGVLLMLVADTIGRGLAAPLEIPAGLVTAVIGGPYFLYLLVKLGK</sequence>
<dbReference type="AlphaFoldDB" id="A0A4R7VKF4"/>
<dbReference type="CDD" id="cd06550">
    <property type="entry name" value="TM_ABC_iron-siderophores_like"/>
    <property type="match status" value="1"/>
</dbReference>
<keyword evidence="10" id="KW-1185">Reference proteome</keyword>
<evidence type="ECO:0000256" key="6">
    <source>
        <dbReference type="ARBA" id="ARBA00022989"/>
    </source>
</evidence>
<gene>
    <name evidence="9" type="ORF">CLV71_107314</name>
</gene>
<dbReference type="Pfam" id="PF01032">
    <property type="entry name" value="FecCD"/>
    <property type="match status" value="1"/>
</dbReference>
<keyword evidence="3" id="KW-0813">Transport</keyword>
<organism evidence="9 10">
    <name type="scientific">Actinophytocola oryzae</name>
    <dbReference type="NCBI Taxonomy" id="502181"/>
    <lineage>
        <taxon>Bacteria</taxon>
        <taxon>Bacillati</taxon>
        <taxon>Actinomycetota</taxon>
        <taxon>Actinomycetes</taxon>
        <taxon>Pseudonocardiales</taxon>
        <taxon>Pseudonocardiaceae</taxon>
    </lineage>
</organism>
<evidence type="ECO:0000256" key="1">
    <source>
        <dbReference type="ARBA" id="ARBA00004651"/>
    </source>
</evidence>
<protein>
    <submittedName>
        <fullName evidence="9">Iron complex transport system permease protein</fullName>
    </submittedName>
</protein>
<evidence type="ECO:0000256" key="3">
    <source>
        <dbReference type="ARBA" id="ARBA00022448"/>
    </source>
</evidence>
<feature type="transmembrane region" description="Helical" evidence="8">
    <location>
        <begin position="201"/>
        <end position="225"/>
    </location>
</feature>
<proteinExistence type="inferred from homology"/>
<dbReference type="GO" id="GO:0022857">
    <property type="term" value="F:transmembrane transporter activity"/>
    <property type="evidence" value="ECO:0007669"/>
    <property type="project" value="InterPro"/>
</dbReference>
<keyword evidence="5 8" id="KW-0812">Transmembrane</keyword>
<evidence type="ECO:0000256" key="8">
    <source>
        <dbReference type="SAM" id="Phobius"/>
    </source>
</evidence>
<dbReference type="GO" id="GO:0005886">
    <property type="term" value="C:plasma membrane"/>
    <property type="evidence" value="ECO:0007669"/>
    <property type="project" value="UniProtKB-SubCell"/>
</dbReference>
<dbReference type="GO" id="GO:0033214">
    <property type="term" value="P:siderophore-iron import into cell"/>
    <property type="evidence" value="ECO:0007669"/>
    <property type="project" value="TreeGrafter"/>
</dbReference>
<reference evidence="9 10" key="1">
    <citation type="submission" date="2019-03" db="EMBL/GenBank/DDBJ databases">
        <title>Genomic Encyclopedia of Archaeal and Bacterial Type Strains, Phase II (KMG-II): from individual species to whole genera.</title>
        <authorList>
            <person name="Goeker M."/>
        </authorList>
    </citation>
    <scope>NUCLEOTIDE SEQUENCE [LARGE SCALE GENOMIC DNA]</scope>
    <source>
        <strain evidence="9 10">DSM 45499</strain>
    </source>
</reference>
<dbReference type="InterPro" id="IPR037294">
    <property type="entry name" value="ABC_BtuC-like"/>
</dbReference>
<comment type="caution">
    <text evidence="9">The sequence shown here is derived from an EMBL/GenBank/DDBJ whole genome shotgun (WGS) entry which is preliminary data.</text>
</comment>
<dbReference type="Proteomes" id="UP000294927">
    <property type="component" value="Unassembled WGS sequence"/>
</dbReference>
<evidence type="ECO:0000256" key="2">
    <source>
        <dbReference type="ARBA" id="ARBA00007935"/>
    </source>
</evidence>
<feature type="transmembrane region" description="Helical" evidence="8">
    <location>
        <begin position="318"/>
        <end position="339"/>
    </location>
</feature>
<keyword evidence="6 8" id="KW-1133">Transmembrane helix</keyword>
<accession>A0A4R7VKF4</accession>
<dbReference type="PANTHER" id="PTHR30472">
    <property type="entry name" value="FERRIC ENTEROBACTIN TRANSPORT SYSTEM PERMEASE PROTEIN"/>
    <property type="match status" value="1"/>
</dbReference>
<dbReference type="SUPFAM" id="SSF81345">
    <property type="entry name" value="ABC transporter involved in vitamin B12 uptake, BtuC"/>
    <property type="match status" value="1"/>
</dbReference>
<evidence type="ECO:0000313" key="9">
    <source>
        <dbReference type="EMBL" id="TDV49966.1"/>
    </source>
</evidence>
<keyword evidence="7 8" id="KW-0472">Membrane</keyword>
<dbReference type="RefSeq" id="WP_133904638.1">
    <property type="nucleotide sequence ID" value="NZ_SOCP01000007.1"/>
</dbReference>
<dbReference type="OrthoDB" id="4455417at2"/>
<feature type="transmembrane region" description="Helical" evidence="8">
    <location>
        <begin position="251"/>
        <end position="277"/>
    </location>
</feature>
<evidence type="ECO:0000313" key="10">
    <source>
        <dbReference type="Proteomes" id="UP000294927"/>
    </source>
</evidence>
<dbReference type="PANTHER" id="PTHR30472:SF24">
    <property type="entry name" value="FERRIC ENTEROBACTIN TRANSPORT SYSTEM PERMEASE PROTEIN FEPG"/>
    <property type="match status" value="1"/>
</dbReference>
<comment type="similarity">
    <text evidence="2">Belongs to the binding-protein-dependent transport system permease family. FecCD subfamily.</text>
</comment>
<feature type="transmembrane region" description="Helical" evidence="8">
    <location>
        <begin position="162"/>
        <end position="181"/>
    </location>
</feature>
<evidence type="ECO:0000256" key="4">
    <source>
        <dbReference type="ARBA" id="ARBA00022475"/>
    </source>
</evidence>
<dbReference type="FunFam" id="1.10.3470.10:FF:000001">
    <property type="entry name" value="Vitamin B12 ABC transporter permease BtuC"/>
    <property type="match status" value="1"/>
</dbReference>
<dbReference type="EMBL" id="SOCP01000007">
    <property type="protein sequence ID" value="TDV49966.1"/>
    <property type="molecule type" value="Genomic_DNA"/>
</dbReference>
<name>A0A4R7VKF4_9PSEU</name>
<feature type="transmembrane region" description="Helical" evidence="8">
    <location>
        <begin position="24"/>
        <end position="45"/>
    </location>
</feature>
<comment type="subcellular location">
    <subcellularLocation>
        <location evidence="1">Cell membrane</location>
        <topology evidence="1">Multi-pass membrane protein</topology>
    </subcellularLocation>
</comment>
<evidence type="ECO:0000256" key="7">
    <source>
        <dbReference type="ARBA" id="ARBA00023136"/>
    </source>
</evidence>
<feature type="transmembrane region" description="Helical" evidence="8">
    <location>
        <begin position="74"/>
        <end position="94"/>
    </location>
</feature>